<dbReference type="Gene3D" id="3.30.360.10">
    <property type="entry name" value="Dihydrodipicolinate Reductase, domain 2"/>
    <property type="match status" value="1"/>
</dbReference>
<dbReference type="RefSeq" id="WP_201375311.1">
    <property type="nucleotide sequence ID" value="NZ_BNJG01000003.1"/>
</dbReference>
<evidence type="ECO:0000259" key="2">
    <source>
        <dbReference type="Pfam" id="PF22725"/>
    </source>
</evidence>
<dbReference type="InterPro" id="IPR052515">
    <property type="entry name" value="Gfo/Idh/MocA_Oxidoreductase"/>
</dbReference>
<organism evidence="3 4">
    <name type="scientific">Ktedonobacter robiniae</name>
    <dbReference type="NCBI Taxonomy" id="2778365"/>
    <lineage>
        <taxon>Bacteria</taxon>
        <taxon>Bacillati</taxon>
        <taxon>Chloroflexota</taxon>
        <taxon>Ktedonobacteria</taxon>
        <taxon>Ktedonobacterales</taxon>
        <taxon>Ktedonobacteraceae</taxon>
        <taxon>Ktedonobacter</taxon>
    </lineage>
</organism>
<keyword evidence="4" id="KW-1185">Reference proteome</keyword>
<dbReference type="Proteomes" id="UP000654345">
    <property type="component" value="Unassembled WGS sequence"/>
</dbReference>
<gene>
    <name evidence="3" type="ORF">KSB_75740</name>
</gene>
<dbReference type="InterPro" id="IPR000683">
    <property type="entry name" value="Gfo/Idh/MocA-like_OxRdtase_N"/>
</dbReference>
<dbReference type="PANTHER" id="PTHR43249:SF1">
    <property type="entry name" value="D-GLUCOSIDE 3-DEHYDROGENASE"/>
    <property type="match status" value="1"/>
</dbReference>
<accession>A0ABQ3V1S4</accession>
<dbReference type="Pfam" id="PF01408">
    <property type="entry name" value="GFO_IDH_MocA"/>
    <property type="match status" value="1"/>
</dbReference>
<dbReference type="InterPro" id="IPR055170">
    <property type="entry name" value="GFO_IDH_MocA-like_dom"/>
</dbReference>
<dbReference type="Gene3D" id="3.40.50.720">
    <property type="entry name" value="NAD(P)-binding Rossmann-like Domain"/>
    <property type="match status" value="1"/>
</dbReference>
<dbReference type="Pfam" id="PF22725">
    <property type="entry name" value="GFO_IDH_MocA_C3"/>
    <property type="match status" value="1"/>
</dbReference>
<reference evidence="3 4" key="1">
    <citation type="journal article" date="2021" name="Int. J. Syst. Evol. Microbiol.">
        <title>Reticulibacter mediterranei gen. nov., sp. nov., within the new family Reticulibacteraceae fam. nov., and Ktedonospora formicarum gen. nov., sp. nov., Ktedonobacter robiniae sp. nov., Dictyobacter formicarum sp. nov. and Dictyobacter arantiisoli sp. nov., belonging to the class Ktedonobacteria.</title>
        <authorList>
            <person name="Yabe S."/>
            <person name="Zheng Y."/>
            <person name="Wang C.M."/>
            <person name="Sakai Y."/>
            <person name="Abe K."/>
            <person name="Yokota A."/>
            <person name="Donadio S."/>
            <person name="Cavaletti L."/>
            <person name="Monciardini P."/>
        </authorList>
    </citation>
    <scope>NUCLEOTIDE SEQUENCE [LARGE SCALE GENOMIC DNA]</scope>
    <source>
        <strain evidence="3 4">SOSP1-30</strain>
    </source>
</reference>
<feature type="domain" description="GFO/IDH/MocA-like oxidoreductase" evidence="2">
    <location>
        <begin position="136"/>
        <end position="258"/>
    </location>
</feature>
<dbReference type="SUPFAM" id="SSF51735">
    <property type="entry name" value="NAD(P)-binding Rossmann-fold domains"/>
    <property type="match status" value="1"/>
</dbReference>
<evidence type="ECO:0000313" key="3">
    <source>
        <dbReference type="EMBL" id="GHO59099.1"/>
    </source>
</evidence>
<evidence type="ECO:0000313" key="4">
    <source>
        <dbReference type="Proteomes" id="UP000654345"/>
    </source>
</evidence>
<name>A0ABQ3V1S4_9CHLR</name>
<evidence type="ECO:0000259" key="1">
    <source>
        <dbReference type="Pfam" id="PF01408"/>
    </source>
</evidence>
<dbReference type="InterPro" id="IPR036291">
    <property type="entry name" value="NAD(P)-bd_dom_sf"/>
</dbReference>
<feature type="domain" description="Gfo/Idh/MocA-like oxidoreductase N-terminal" evidence="1">
    <location>
        <begin position="10"/>
        <end position="125"/>
    </location>
</feature>
<comment type="caution">
    <text evidence="3">The sequence shown here is derived from an EMBL/GenBank/DDBJ whole genome shotgun (WGS) entry which is preliminary data.</text>
</comment>
<protein>
    <submittedName>
        <fullName evidence="3">Oxidoreductase</fullName>
    </submittedName>
</protein>
<dbReference type="PANTHER" id="PTHR43249">
    <property type="entry name" value="UDP-N-ACETYL-2-AMINO-2-DEOXY-D-GLUCURONATE OXIDASE"/>
    <property type="match status" value="1"/>
</dbReference>
<dbReference type="SUPFAM" id="SSF55347">
    <property type="entry name" value="Glyceraldehyde-3-phosphate dehydrogenase-like, C-terminal domain"/>
    <property type="match status" value="1"/>
</dbReference>
<proteinExistence type="predicted"/>
<sequence>MEASQAQRLRHAIIGVGAGILNGHRPALALPIVDLVAASDINTTIGEQRADELQCAFYADYRQMLAETQPDVVVILTPPFLHASMVIESLRAGCHVLVEKPIALQVAEADEMVATAHRYKRVLGVVFQQRYRPEIMAARKLLQKGVLGKIQRVELIAVWTRPSFYYQMAPWRATWSGEGGGIVTNQASHNLDLLCHLLGSPRRVFAWTRNLLHQIETEDTVQAMLEWQDGALGMVHISSAEADDPEHLKIIGTRGSLEIGRGKLLAHTLDLDMSEYALTSREPYAQPVHHPYAITLEQGQGNHIAVYHDFHDAILHGSSDYADGVQACQELELANAMIYSSRCHCEVELPLNRQHYSSLLKDLQAQ</sequence>
<dbReference type="EMBL" id="BNJG01000003">
    <property type="protein sequence ID" value="GHO59099.1"/>
    <property type="molecule type" value="Genomic_DNA"/>
</dbReference>